<comment type="similarity">
    <text evidence="3">Belongs to the peptidase S54 family.</text>
</comment>
<dbReference type="GO" id="GO:0004252">
    <property type="term" value="F:serine-type endopeptidase activity"/>
    <property type="evidence" value="ECO:0007669"/>
    <property type="project" value="InterPro"/>
</dbReference>
<dbReference type="FunFam" id="1.20.1540.10:FF:000012">
    <property type="entry name" value="Rhomboid family protein"/>
    <property type="match status" value="1"/>
</dbReference>
<keyword evidence="8 9" id="KW-0472">Membrane</keyword>
<dbReference type="AlphaFoldDB" id="A0AAE0Z6R4"/>
<name>A0AAE0Z6R4_9GAST</name>
<evidence type="ECO:0000256" key="9">
    <source>
        <dbReference type="SAM" id="Phobius"/>
    </source>
</evidence>
<evidence type="ECO:0000256" key="1">
    <source>
        <dbReference type="ARBA" id="ARBA00000156"/>
    </source>
</evidence>
<evidence type="ECO:0000256" key="6">
    <source>
        <dbReference type="ARBA" id="ARBA00022801"/>
    </source>
</evidence>
<dbReference type="Pfam" id="PF01694">
    <property type="entry name" value="Rhomboid"/>
    <property type="match status" value="1"/>
</dbReference>
<dbReference type="GO" id="GO:0006465">
    <property type="term" value="P:signal peptide processing"/>
    <property type="evidence" value="ECO:0007669"/>
    <property type="project" value="TreeGrafter"/>
</dbReference>
<feature type="transmembrane region" description="Helical" evidence="9">
    <location>
        <begin position="154"/>
        <end position="171"/>
    </location>
</feature>
<evidence type="ECO:0000259" key="10">
    <source>
        <dbReference type="Pfam" id="PF01694"/>
    </source>
</evidence>
<keyword evidence="7 9" id="KW-1133">Transmembrane helix</keyword>
<dbReference type="PANTHER" id="PTHR43731:SF14">
    <property type="entry name" value="PRESENILIN-ASSOCIATED RHOMBOID-LIKE PROTEIN, MITOCHONDRIAL"/>
    <property type="match status" value="1"/>
</dbReference>
<evidence type="ECO:0000256" key="5">
    <source>
        <dbReference type="ARBA" id="ARBA00022692"/>
    </source>
</evidence>
<keyword evidence="5 9" id="KW-0812">Transmembrane</keyword>
<evidence type="ECO:0000313" key="12">
    <source>
        <dbReference type="Proteomes" id="UP001283361"/>
    </source>
</evidence>
<feature type="transmembrane region" description="Helical" evidence="9">
    <location>
        <begin position="324"/>
        <end position="342"/>
    </location>
</feature>
<feature type="transmembrane region" description="Helical" evidence="9">
    <location>
        <begin position="231"/>
        <end position="251"/>
    </location>
</feature>
<dbReference type="SUPFAM" id="SSF144091">
    <property type="entry name" value="Rhomboid-like"/>
    <property type="match status" value="1"/>
</dbReference>
<gene>
    <name evidence="11" type="ORF">RRG08_065751</name>
</gene>
<dbReference type="EC" id="3.4.21.105" evidence="4"/>
<comment type="subcellular location">
    <subcellularLocation>
        <location evidence="2">Membrane</location>
        <topology evidence="2">Multi-pass membrane protein</topology>
    </subcellularLocation>
</comment>
<evidence type="ECO:0000256" key="8">
    <source>
        <dbReference type="ARBA" id="ARBA00023136"/>
    </source>
</evidence>
<keyword evidence="6" id="KW-0378">Hydrolase</keyword>
<dbReference type="EMBL" id="JAWDGP010004501">
    <property type="protein sequence ID" value="KAK3763788.1"/>
    <property type="molecule type" value="Genomic_DNA"/>
</dbReference>
<protein>
    <recommendedName>
        <fullName evidence="4">rhomboid protease</fullName>
        <ecNumber evidence="4">3.4.21.105</ecNumber>
    </recommendedName>
</protein>
<keyword evidence="12" id="KW-1185">Reference proteome</keyword>
<dbReference type="InterPro" id="IPR050925">
    <property type="entry name" value="Rhomboid_protease_S54"/>
</dbReference>
<evidence type="ECO:0000256" key="4">
    <source>
        <dbReference type="ARBA" id="ARBA00013039"/>
    </source>
</evidence>
<accession>A0AAE0Z6R4</accession>
<proteinExistence type="inferred from homology"/>
<comment type="caution">
    <text evidence="11">The sequence shown here is derived from an EMBL/GenBank/DDBJ whole genome shotgun (WGS) entry which is preliminary data.</text>
</comment>
<feature type="transmembrane region" description="Helical" evidence="9">
    <location>
        <begin position="257"/>
        <end position="277"/>
    </location>
</feature>
<sequence>MALSYRCGKLLALNTQRHFHLSLNAYQSLSSKSPALSRIFCCWRTQRQVTQLWTSRTWFRGFRSRKNQVEEPSGIQSEQVSLLRPFLYTFAVCGASFTGAMVLNYENMRRVFQELQSGSKQDAESPFKKRSQKAIGFRDHLNSMWSSLSNGQKLVLGIVAANMGVFLLWRIPSLQSTMLRYFSSAAKHPLPSMTLSSFSHISFLHLFVNMYVLWSFASVGVNMFGMEQFGAFYLSAATFSSLTSIACIRLLRRPMSVSVGASGAIMALIGAVCVRYPNAQLSIAFVGEIFPHSFSADTGMKCLIAFDLLGLVLGWKFLDHAGHLGGMLFGLLYTKYGSKYVWGNREKIMRWWHNIRGKP</sequence>
<dbReference type="Gene3D" id="1.20.1540.10">
    <property type="entry name" value="Rhomboid-like"/>
    <property type="match status" value="1"/>
</dbReference>
<evidence type="ECO:0000256" key="2">
    <source>
        <dbReference type="ARBA" id="ARBA00004141"/>
    </source>
</evidence>
<dbReference type="InterPro" id="IPR022764">
    <property type="entry name" value="Peptidase_S54_rhomboid_dom"/>
</dbReference>
<dbReference type="Proteomes" id="UP001283361">
    <property type="component" value="Unassembled WGS sequence"/>
</dbReference>
<dbReference type="PANTHER" id="PTHR43731">
    <property type="entry name" value="RHOMBOID PROTEASE"/>
    <property type="match status" value="1"/>
</dbReference>
<comment type="catalytic activity">
    <reaction evidence="1">
        <text>Cleaves type-1 transmembrane domains using a catalytic dyad composed of serine and histidine that are contributed by different transmembrane domains.</text>
        <dbReference type="EC" id="3.4.21.105"/>
    </reaction>
</comment>
<feature type="transmembrane region" description="Helical" evidence="9">
    <location>
        <begin position="203"/>
        <end position="224"/>
    </location>
</feature>
<evidence type="ECO:0000313" key="11">
    <source>
        <dbReference type="EMBL" id="KAK3763788.1"/>
    </source>
</evidence>
<evidence type="ECO:0000256" key="7">
    <source>
        <dbReference type="ARBA" id="ARBA00022989"/>
    </source>
</evidence>
<evidence type="ECO:0000256" key="3">
    <source>
        <dbReference type="ARBA" id="ARBA00009045"/>
    </source>
</evidence>
<feature type="transmembrane region" description="Helical" evidence="9">
    <location>
        <begin position="86"/>
        <end position="105"/>
    </location>
</feature>
<reference evidence="11" key="1">
    <citation type="journal article" date="2023" name="G3 (Bethesda)">
        <title>A reference genome for the long-term kleptoplast-retaining sea slug Elysia crispata morphotype clarki.</title>
        <authorList>
            <person name="Eastman K.E."/>
            <person name="Pendleton A.L."/>
            <person name="Shaikh M.A."/>
            <person name="Suttiyut T."/>
            <person name="Ogas R."/>
            <person name="Tomko P."/>
            <person name="Gavelis G."/>
            <person name="Widhalm J.R."/>
            <person name="Wisecaver J.H."/>
        </authorList>
    </citation>
    <scope>NUCLEOTIDE SEQUENCE</scope>
    <source>
        <strain evidence="11">ECLA1</strain>
    </source>
</reference>
<dbReference type="GO" id="GO:0016020">
    <property type="term" value="C:membrane"/>
    <property type="evidence" value="ECO:0007669"/>
    <property type="project" value="UniProtKB-SubCell"/>
</dbReference>
<dbReference type="InterPro" id="IPR035952">
    <property type="entry name" value="Rhomboid-like_sf"/>
</dbReference>
<feature type="domain" description="Peptidase S54 rhomboid" evidence="10">
    <location>
        <begin position="194"/>
        <end position="337"/>
    </location>
</feature>
<organism evidence="11 12">
    <name type="scientific">Elysia crispata</name>
    <name type="common">lettuce slug</name>
    <dbReference type="NCBI Taxonomy" id="231223"/>
    <lineage>
        <taxon>Eukaryota</taxon>
        <taxon>Metazoa</taxon>
        <taxon>Spiralia</taxon>
        <taxon>Lophotrochozoa</taxon>
        <taxon>Mollusca</taxon>
        <taxon>Gastropoda</taxon>
        <taxon>Heterobranchia</taxon>
        <taxon>Euthyneura</taxon>
        <taxon>Panpulmonata</taxon>
        <taxon>Sacoglossa</taxon>
        <taxon>Placobranchoidea</taxon>
        <taxon>Plakobranchidae</taxon>
        <taxon>Elysia</taxon>
    </lineage>
</organism>